<feature type="compositionally biased region" description="Low complexity" evidence="1">
    <location>
        <begin position="97"/>
        <end position="107"/>
    </location>
</feature>
<dbReference type="EMBL" id="GHJT01000025">
    <property type="protein sequence ID" value="MOY33996.1"/>
    <property type="molecule type" value="Transcribed_RNA"/>
</dbReference>
<evidence type="ECO:0000256" key="1">
    <source>
        <dbReference type="SAM" id="MobiDB-lite"/>
    </source>
</evidence>
<proteinExistence type="predicted"/>
<dbReference type="AlphaFoldDB" id="A0A4D5RAL0"/>
<accession>A0A4D5RAL0</accession>
<feature type="region of interest" description="Disordered" evidence="1">
    <location>
        <begin position="87"/>
        <end position="127"/>
    </location>
</feature>
<evidence type="ECO:0000313" key="2">
    <source>
        <dbReference type="EMBL" id="MOY33996.1"/>
    </source>
</evidence>
<protein>
    <submittedName>
        <fullName evidence="2">Putative secreted protein</fullName>
    </submittedName>
</protein>
<sequence length="155" mass="16016">MAAVPRLPATKVIPAAAVAATTTGAALSRAATTLAEEVVAMAVTARATRATRDTAPTGSRLPVTDPCALPVATATLPTPPQATTVRRATGLHLQLQRPPTAGRGTTRTEGEEGLPGPPPREEDTSRRSFSLLHPLNSSPHTLCTFFPPPCLVKGN</sequence>
<organism evidence="2">
    <name type="scientific">Ixodes scapularis</name>
    <name type="common">Black-legged tick</name>
    <name type="synonym">Deer tick</name>
    <dbReference type="NCBI Taxonomy" id="6945"/>
    <lineage>
        <taxon>Eukaryota</taxon>
        <taxon>Metazoa</taxon>
        <taxon>Ecdysozoa</taxon>
        <taxon>Arthropoda</taxon>
        <taxon>Chelicerata</taxon>
        <taxon>Arachnida</taxon>
        <taxon>Acari</taxon>
        <taxon>Parasitiformes</taxon>
        <taxon>Ixodida</taxon>
        <taxon>Ixodoidea</taxon>
        <taxon>Ixodidae</taxon>
        <taxon>Ixodinae</taxon>
        <taxon>Ixodes</taxon>
    </lineage>
</organism>
<name>A0A4D5RAL0_IXOSC</name>
<reference evidence="2" key="1">
    <citation type="submission" date="2019-04" db="EMBL/GenBank/DDBJ databases">
        <title>An insight into the mialome of Ixodes scapularis.</title>
        <authorList>
            <person name="Ribeiro J.M."/>
            <person name="Mather T.N."/>
            <person name="Karim S."/>
        </authorList>
    </citation>
    <scope>NUCLEOTIDE SEQUENCE</scope>
</reference>